<evidence type="ECO:0000259" key="2">
    <source>
        <dbReference type="PROSITE" id="PS50937"/>
    </source>
</evidence>
<keyword evidence="1 3" id="KW-0238">DNA-binding</keyword>
<dbReference type="InterPro" id="IPR009061">
    <property type="entry name" value="DNA-bd_dom_put_sf"/>
</dbReference>
<evidence type="ECO:0000313" key="4">
    <source>
        <dbReference type="Proteomes" id="UP000199622"/>
    </source>
</evidence>
<dbReference type="InterPro" id="IPR000551">
    <property type="entry name" value="MerR-type_HTH_dom"/>
</dbReference>
<dbReference type="PROSITE" id="PS00552">
    <property type="entry name" value="HTH_MERR_1"/>
    <property type="match status" value="1"/>
</dbReference>
<evidence type="ECO:0000256" key="1">
    <source>
        <dbReference type="ARBA" id="ARBA00023125"/>
    </source>
</evidence>
<dbReference type="SMART" id="SM00422">
    <property type="entry name" value="HTH_MERR"/>
    <property type="match status" value="1"/>
</dbReference>
<feature type="domain" description="HTH merR-type" evidence="2">
    <location>
        <begin position="1"/>
        <end position="68"/>
    </location>
</feature>
<dbReference type="AlphaFoldDB" id="A0A1H4YFW2"/>
<dbReference type="Gene3D" id="1.10.1660.10">
    <property type="match status" value="1"/>
</dbReference>
<dbReference type="GO" id="GO:0003700">
    <property type="term" value="F:DNA-binding transcription factor activity"/>
    <property type="evidence" value="ECO:0007669"/>
    <property type="project" value="InterPro"/>
</dbReference>
<dbReference type="RefSeq" id="WP_091314868.1">
    <property type="nucleotide sequence ID" value="NZ_FNSO01000004.1"/>
</dbReference>
<evidence type="ECO:0000313" key="3">
    <source>
        <dbReference type="EMBL" id="SED16747.1"/>
    </source>
</evidence>
<protein>
    <submittedName>
        <fullName evidence="3">DNA-binding transcriptional regulator, MerR family</fullName>
    </submittedName>
</protein>
<gene>
    <name evidence="3" type="ORF">SAMN04489727_6708</name>
</gene>
<dbReference type="STRING" id="208445.SAMN04489727_6708"/>
<dbReference type="OrthoDB" id="3824912at2"/>
<accession>A0A1H4YFW2</accession>
<dbReference type="Proteomes" id="UP000199622">
    <property type="component" value="Unassembled WGS sequence"/>
</dbReference>
<organism evidence="3 4">
    <name type="scientific">Amycolatopsis tolypomycina</name>
    <dbReference type="NCBI Taxonomy" id="208445"/>
    <lineage>
        <taxon>Bacteria</taxon>
        <taxon>Bacillati</taxon>
        <taxon>Actinomycetota</taxon>
        <taxon>Actinomycetes</taxon>
        <taxon>Pseudonocardiales</taxon>
        <taxon>Pseudonocardiaceae</taxon>
        <taxon>Amycolatopsis</taxon>
    </lineage>
</organism>
<name>A0A1H4YFW2_9PSEU</name>
<sequence length="114" mass="12382">MKIGELARLTGVSPRLLRYYEEQGLLMSQRAGRGHRRYAEDAPAIVGDIRALLAAGLPTAVIREVLPCVEGPGLELEHCAAPVLREQLRGIDRRIATLQSARTALAGLLSATER</sequence>
<dbReference type="PRINTS" id="PR00040">
    <property type="entry name" value="HTHMERR"/>
</dbReference>
<dbReference type="GO" id="GO:0003677">
    <property type="term" value="F:DNA binding"/>
    <property type="evidence" value="ECO:0007669"/>
    <property type="project" value="UniProtKB-KW"/>
</dbReference>
<dbReference type="PANTHER" id="PTHR30204:SF93">
    <property type="entry name" value="HTH MERR-TYPE DOMAIN-CONTAINING PROTEIN"/>
    <property type="match status" value="1"/>
</dbReference>
<dbReference type="PROSITE" id="PS50937">
    <property type="entry name" value="HTH_MERR_2"/>
    <property type="match status" value="1"/>
</dbReference>
<keyword evidence="4" id="KW-1185">Reference proteome</keyword>
<dbReference type="PANTHER" id="PTHR30204">
    <property type="entry name" value="REDOX-CYCLING DRUG-SENSING TRANSCRIPTIONAL ACTIVATOR SOXR"/>
    <property type="match status" value="1"/>
</dbReference>
<proteinExistence type="predicted"/>
<dbReference type="SUPFAM" id="SSF46955">
    <property type="entry name" value="Putative DNA-binding domain"/>
    <property type="match status" value="1"/>
</dbReference>
<dbReference type="EMBL" id="FNSO01000004">
    <property type="protein sequence ID" value="SED16747.1"/>
    <property type="molecule type" value="Genomic_DNA"/>
</dbReference>
<dbReference type="InterPro" id="IPR047057">
    <property type="entry name" value="MerR_fam"/>
</dbReference>
<reference evidence="4" key="1">
    <citation type="submission" date="2016-10" db="EMBL/GenBank/DDBJ databases">
        <authorList>
            <person name="Varghese N."/>
            <person name="Submissions S."/>
        </authorList>
    </citation>
    <scope>NUCLEOTIDE SEQUENCE [LARGE SCALE GENOMIC DNA]</scope>
    <source>
        <strain evidence="4">DSM 44544</strain>
    </source>
</reference>
<dbReference type="Pfam" id="PF13411">
    <property type="entry name" value="MerR_1"/>
    <property type="match status" value="1"/>
</dbReference>